<feature type="transmembrane region" description="Helical" evidence="1">
    <location>
        <begin position="21"/>
        <end position="39"/>
    </location>
</feature>
<evidence type="ECO:0000256" key="1">
    <source>
        <dbReference type="SAM" id="Phobius"/>
    </source>
</evidence>
<dbReference type="Pfam" id="PF12730">
    <property type="entry name" value="ABC2_membrane_4"/>
    <property type="match status" value="1"/>
</dbReference>
<accession>A0A4R7KP42</accession>
<feature type="transmembrane region" description="Helical" evidence="1">
    <location>
        <begin position="147"/>
        <end position="171"/>
    </location>
</feature>
<dbReference type="PANTHER" id="PTHR37305">
    <property type="entry name" value="INTEGRAL MEMBRANE PROTEIN-RELATED"/>
    <property type="match status" value="1"/>
</dbReference>
<keyword evidence="3" id="KW-1185">Reference proteome</keyword>
<sequence length="250" mass="28061">MGRFKTALINEIEKLYKRKKLVVALIISFIIIILGQLIILGVNRGFGIRGVGSMEFPMLVLSVVVNTILPLFTALVAIDSFSGEFSNNTMKIALTRPVTRLKFFTAKITAILLFVLFNLLFVMVLSTLAGLIFNANSFTLRGVIDIIVSYLVTLLPMLVLTLVIVVFTNILRSGVGVFFLSIFVFIILKALGMVFSRYSGILFTSMLDWYKLFTISPLPILKIANKFSMMVGYVIILFTTGYYLFDKKEF</sequence>
<dbReference type="PANTHER" id="PTHR37305:SF1">
    <property type="entry name" value="MEMBRANE PROTEIN"/>
    <property type="match status" value="1"/>
</dbReference>
<comment type="caution">
    <text evidence="2">The sequence shown here is derived from an EMBL/GenBank/DDBJ whole genome shotgun (WGS) entry which is preliminary data.</text>
</comment>
<proteinExistence type="predicted"/>
<keyword evidence="1" id="KW-0812">Transmembrane</keyword>
<dbReference type="RefSeq" id="WP_133628266.1">
    <property type="nucleotide sequence ID" value="NZ_SOAZ01000011.1"/>
</dbReference>
<evidence type="ECO:0000313" key="3">
    <source>
        <dbReference type="Proteomes" id="UP000295325"/>
    </source>
</evidence>
<keyword evidence="1" id="KW-1133">Transmembrane helix</keyword>
<feature type="transmembrane region" description="Helical" evidence="1">
    <location>
        <begin position="178"/>
        <end position="203"/>
    </location>
</feature>
<name>A0A4R7KP42_9CLOT</name>
<feature type="transmembrane region" description="Helical" evidence="1">
    <location>
        <begin position="223"/>
        <end position="245"/>
    </location>
</feature>
<dbReference type="OrthoDB" id="1711106at2"/>
<protein>
    <submittedName>
        <fullName evidence="2">ABC-2 type transport system permease protein</fullName>
    </submittedName>
</protein>
<dbReference type="EMBL" id="SOAZ01000011">
    <property type="protein sequence ID" value="TDT58471.1"/>
    <property type="molecule type" value="Genomic_DNA"/>
</dbReference>
<keyword evidence="1" id="KW-0472">Membrane</keyword>
<reference evidence="2 3" key="1">
    <citation type="submission" date="2019-03" db="EMBL/GenBank/DDBJ databases">
        <title>Genomic Encyclopedia of Type Strains, Phase IV (KMG-IV): sequencing the most valuable type-strain genomes for metagenomic binning, comparative biology and taxonomic classification.</title>
        <authorList>
            <person name="Goeker M."/>
        </authorList>
    </citation>
    <scope>NUCLEOTIDE SEQUENCE [LARGE SCALE GENOMIC DNA]</scope>
    <source>
        <strain evidence="2 3">DSM 24455</strain>
    </source>
</reference>
<feature type="transmembrane region" description="Helical" evidence="1">
    <location>
        <begin position="110"/>
        <end position="135"/>
    </location>
</feature>
<organism evidence="2 3">
    <name type="scientific">Fonticella tunisiensis</name>
    <dbReference type="NCBI Taxonomy" id="1096341"/>
    <lineage>
        <taxon>Bacteria</taxon>
        <taxon>Bacillati</taxon>
        <taxon>Bacillota</taxon>
        <taxon>Clostridia</taxon>
        <taxon>Eubacteriales</taxon>
        <taxon>Clostridiaceae</taxon>
        <taxon>Fonticella</taxon>
    </lineage>
</organism>
<dbReference type="AlphaFoldDB" id="A0A4R7KP42"/>
<feature type="transmembrane region" description="Helical" evidence="1">
    <location>
        <begin position="59"/>
        <end position="81"/>
    </location>
</feature>
<evidence type="ECO:0000313" key="2">
    <source>
        <dbReference type="EMBL" id="TDT58471.1"/>
    </source>
</evidence>
<dbReference type="Proteomes" id="UP000295325">
    <property type="component" value="Unassembled WGS sequence"/>
</dbReference>
<gene>
    <name evidence="2" type="ORF">EDD71_111123</name>
</gene>